<name>A0A2M4CCA2_9DIPT</name>
<feature type="chain" id="PRO_5014824505" evidence="1">
    <location>
        <begin position="30"/>
        <end position="78"/>
    </location>
</feature>
<organism evidence="2">
    <name type="scientific">Anopheles marajoara</name>
    <dbReference type="NCBI Taxonomy" id="58244"/>
    <lineage>
        <taxon>Eukaryota</taxon>
        <taxon>Metazoa</taxon>
        <taxon>Ecdysozoa</taxon>
        <taxon>Arthropoda</taxon>
        <taxon>Hexapoda</taxon>
        <taxon>Insecta</taxon>
        <taxon>Pterygota</taxon>
        <taxon>Neoptera</taxon>
        <taxon>Endopterygota</taxon>
        <taxon>Diptera</taxon>
        <taxon>Nematocera</taxon>
        <taxon>Culicoidea</taxon>
        <taxon>Culicidae</taxon>
        <taxon>Anophelinae</taxon>
        <taxon>Anopheles</taxon>
    </lineage>
</organism>
<keyword evidence="1" id="KW-0732">Signal</keyword>
<sequence>MLLAAREESLTYLLLLLLLASRCSSLARALSREYPRHGMRFRTSEERRARRIYSIAPSTQHLVVFYLSFVSRCWARER</sequence>
<dbReference type="EMBL" id="GGFJ01013704">
    <property type="protein sequence ID" value="MBW62845.1"/>
    <property type="molecule type" value="Transcribed_RNA"/>
</dbReference>
<dbReference type="AlphaFoldDB" id="A0A2M4CCA2"/>
<accession>A0A2M4CCA2</accession>
<evidence type="ECO:0000313" key="2">
    <source>
        <dbReference type="EMBL" id="MBW62845.1"/>
    </source>
</evidence>
<protein>
    <submittedName>
        <fullName evidence="2">Putative secreted protein</fullName>
    </submittedName>
</protein>
<reference evidence="2" key="1">
    <citation type="submission" date="2018-01" db="EMBL/GenBank/DDBJ databases">
        <title>An insight into the sialome of Amazonian anophelines.</title>
        <authorList>
            <person name="Ribeiro J.M."/>
            <person name="Scarpassa V."/>
            <person name="Calvo E."/>
        </authorList>
    </citation>
    <scope>NUCLEOTIDE SEQUENCE</scope>
    <source>
        <tissue evidence="2">Salivary glands</tissue>
    </source>
</reference>
<feature type="signal peptide" evidence="1">
    <location>
        <begin position="1"/>
        <end position="29"/>
    </location>
</feature>
<evidence type="ECO:0000256" key="1">
    <source>
        <dbReference type="SAM" id="SignalP"/>
    </source>
</evidence>
<proteinExistence type="predicted"/>